<proteinExistence type="predicted"/>
<evidence type="ECO:0000256" key="1">
    <source>
        <dbReference type="SAM" id="MobiDB-lite"/>
    </source>
</evidence>
<evidence type="ECO:0000256" key="2">
    <source>
        <dbReference type="SAM" id="Phobius"/>
    </source>
</evidence>
<evidence type="ECO:0000313" key="4">
    <source>
        <dbReference type="Proteomes" id="UP000030746"/>
    </source>
</evidence>
<feature type="compositionally biased region" description="Basic and acidic residues" evidence="1">
    <location>
        <begin position="217"/>
        <end position="237"/>
    </location>
</feature>
<evidence type="ECO:0000313" key="3">
    <source>
        <dbReference type="EMBL" id="ESP02631.1"/>
    </source>
</evidence>
<organism evidence="3 4">
    <name type="scientific">Lottia gigantea</name>
    <name type="common">Giant owl limpet</name>
    <dbReference type="NCBI Taxonomy" id="225164"/>
    <lineage>
        <taxon>Eukaryota</taxon>
        <taxon>Metazoa</taxon>
        <taxon>Spiralia</taxon>
        <taxon>Lophotrochozoa</taxon>
        <taxon>Mollusca</taxon>
        <taxon>Gastropoda</taxon>
        <taxon>Patellogastropoda</taxon>
        <taxon>Lottioidea</taxon>
        <taxon>Lottiidae</taxon>
        <taxon>Lottia</taxon>
    </lineage>
</organism>
<dbReference type="KEGG" id="lgi:LOTGIDRAFT_171832"/>
<dbReference type="AlphaFoldDB" id="V4B540"/>
<dbReference type="GeneID" id="20241922"/>
<keyword evidence="2" id="KW-0812">Transmembrane</keyword>
<keyword evidence="4" id="KW-1185">Reference proteome</keyword>
<keyword evidence="2" id="KW-1133">Transmembrane helix</keyword>
<dbReference type="RefSeq" id="XP_009046652.1">
    <property type="nucleotide sequence ID" value="XM_009048404.1"/>
</dbReference>
<accession>V4B540</accession>
<reference evidence="3 4" key="1">
    <citation type="journal article" date="2013" name="Nature">
        <title>Insights into bilaterian evolution from three spiralian genomes.</title>
        <authorList>
            <person name="Simakov O."/>
            <person name="Marletaz F."/>
            <person name="Cho S.J."/>
            <person name="Edsinger-Gonzales E."/>
            <person name="Havlak P."/>
            <person name="Hellsten U."/>
            <person name="Kuo D.H."/>
            <person name="Larsson T."/>
            <person name="Lv J."/>
            <person name="Arendt D."/>
            <person name="Savage R."/>
            <person name="Osoegawa K."/>
            <person name="de Jong P."/>
            <person name="Grimwood J."/>
            <person name="Chapman J.A."/>
            <person name="Shapiro H."/>
            <person name="Aerts A."/>
            <person name="Otillar R.P."/>
            <person name="Terry A.Y."/>
            <person name="Boore J.L."/>
            <person name="Grigoriev I.V."/>
            <person name="Lindberg D.R."/>
            <person name="Seaver E.C."/>
            <person name="Weisblat D.A."/>
            <person name="Putnam N.H."/>
            <person name="Rokhsar D.S."/>
        </authorList>
    </citation>
    <scope>NUCLEOTIDE SEQUENCE [LARGE SCALE GENOMIC DNA]</scope>
</reference>
<dbReference type="EMBL" id="KB200149">
    <property type="protein sequence ID" value="ESP02631.1"/>
    <property type="molecule type" value="Genomic_DNA"/>
</dbReference>
<dbReference type="CTD" id="20241922"/>
<gene>
    <name evidence="3" type="ORF">LOTGIDRAFT_171832</name>
</gene>
<feature type="transmembrane region" description="Helical" evidence="2">
    <location>
        <begin position="47"/>
        <end position="70"/>
    </location>
</feature>
<dbReference type="Proteomes" id="UP000030746">
    <property type="component" value="Unassembled WGS sequence"/>
</dbReference>
<sequence>MFLKLNGSSVTGVTSSVTVMTLANVTTNGTILSENNSELLRQTYDSYGAMLFIAVVICFYASSILLFICWNQRWNEAHDDDRQISQYLKSAKALETKIAKDYVLKFRSMLLASSVIAHGNRMMGSRNCRLIKPLLGPRESDVGLHDTGEAEDAEDATHNASDHLYNSNCNADPCDVDDHQCILHCYHQDINSQSHDIVCDYVSDNDRDDSDDDDNNEDKHHGLDDELENEVGHRMDN</sequence>
<protein>
    <submittedName>
        <fullName evidence="3">Uncharacterized protein</fullName>
    </submittedName>
</protein>
<keyword evidence="2" id="KW-0472">Membrane</keyword>
<name>V4B540_LOTGI</name>
<feature type="compositionally biased region" description="Acidic residues" evidence="1">
    <location>
        <begin position="206"/>
        <end position="216"/>
    </location>
</feature>
<dbReference type="HOGENOM" id="CLU_1171772_0_0_1"/>
<feature type="region of interest" description="Disordered" evidence="1">
    <location>
        <begin position="201"/>
        <end position="237"/>
    </location>
</feature>